<dbReference type="InterPro" id="IPR003591">
    <property type="entry name" value="Leu-rich_rpt_typical-subtyp"/>
</dbReference>
<keyword evidence="5" id="KW-1185">Reference proteome</keyword>
<evidence type="ECO:0000256" key="1">
    <source>
        <dbReference type="ARBA" id="ARBA00022614"/>
    </source>
</evidence>
<dbReference type="InterPro" id="IPR050715">
    <property type="entry name" value="LRR-SigEffector_domain"/>
</dbReference>
<dbReference type="InterPro" id="IPR032675">
    <property type="entry name" value="LRR_dom_sf"/>
</dbReference>
<dbReference type="Proteomes" id="UP001211907">
    <property type="component" value="Unassembled WGS sequence"/>
</dbReference>
<feature type="region of interest" description="Disordered" evidence="3">
    <location>
        <begin position="680"/>
        <end position="700"/>
    </location>
</feature>
<name>A0AAD5T9B2_9FUNG</name>
<keyword evidence="1" id="KW-0433">Leucine-rich repeat</keyword>
<dbReference type="InterPro" id="IPR001611">
    <property type="entry name" value="Leu-rich_rpt"/>
</dbReference>
<dbReference type="EMBL" id="JADGJH010000126">
    <property type="protein sequence ID" value="KAJ3136972.1"/>
    <property type="molecule type" value="Genomic_DNA"/>
</dbReference>
<reference evidence="4" key="1">
    <citation type="submission" date="2020-05" db="EMBL/GenBank/DDBJ databases">
        <title>Phylogenomic resolution of chytrid fungi.</title>
        <authorList>
            <person name="Stajich J.E."/>
            <person name="Amses K."/>
            <person name="Simmons R."/>
            <person name="Seto K."/>
            <person name="Myers J."/>
            <person name="Bonds A."/>
            <person name="Quandt C.A."/>
            <person name="Barry K."/>
            <person name="Liu P."/>
            <person name="Grigoriev I."/>
            <person name="Longcore J.E."/>
            <person name="James T.Y."/>
        </authorList>
    </citation>
    <scope>NUCLEOTIDE SEQUENCE</scope>
    <source>
        <strain evidence="4">JEL0513</strain>
    </source>
</reference>
<dbReference type="Gene3D" id="3.80.10.10">
    <property type="entry name" value="Ribonuclease Inhibitor"/>
    <property type="match status" value="1"/>
</dbReference>
<comment type="caution">
    <text evidence="4">The sequence shown here is derived from an EMBL/GenBank/DDBJ whole genome shotgun (WGS) entry which is preliminary data.</text>
</comment>
<dbReference type="PANTHER" id="PTHR45752">
    <property type="entry name" value="LEUCINE-RICH REPEAT-CONTAINING"/>
    <property type="match status" value="1"/>
</dbReference>
<protein>
    <submittedName>
        <fullName evidence="4">Uncharacterized protein</fullName>
    </submittedName>
</protein>
<dbReference type="PANTHER" id="PTHR45752:SF187">
    <property type="entry name" value="LEUCINE-RICH REPEAT AND IQ DOMAIN-CONTAINING PROTEIN 4"/>
    <property type="match status" value="1"/>
</dbReference>
<dbReference type="Pfam" id="PF13855">
    <property type="entry name" value="LRR_8"/>
    <property type="match status" value="1"/>
</dbReference>
<accession>A0AAD5T9B2</accession>
<dbReference type="SMART" id="SM00369">
    <property type="entry name" value="LRR_TYP"/>
    <property type="match status" value="2"/>
</dbReference>
<keyword evidence="2" id="KW-0677">Repeat</keyword>
<evidence type="ECO:0000256" key="3">
    <source>
        <dbReference type="SAM" id="MobiDB-lite"/>
    </source>
</evidence>
<evidence type="ECO:0000313" key="5">
    <source>
        <dbReference type="Proteomes" id="UP001211907"/>
    </source>
</evidence>
<gene>
    <name evidence="4" type="ORF">HK100_001200</name>
</gene>
<dbReference type="SUPFAM" id="SSF52047">
    <property type="entry name" value="RNI-like"/>
    <property type="match status" value="1"/>
</dbReference>
<sequence>MATKGVMRIAYSRQTLTELRAQNNANNDESINNLNQIDATTAPAQRILLQDVISANHHNNHNHNHAITTTALTAASPNEVDNVFHTDTVARTAVHHARRSGSRLNFNLNLNLNQRFRAQTTPPPSTAASASIFTPAATVSATTPIVINTSNNTNVNTTALSRVSASLRRAVSASAASFSSTSTSVADIKFASATVNATPSPPPSSSQSPRHQQQMIFDFNLNPLDEQLDDSAIENIYSNISTFTADADNYTSIHIFDHVQVYRAVLALDASSDAAINSISAAITAASTPTPTAKSPVPTPTAPIADPHLAPILAIDVFNKNNNNSSTAHQTNRPLGRNRAAFLSLCSMNLVHLSPNVGFFAKNIVDLELCCNNLYILPPEIGHLRNLIKLNVSRNKLQTLPTTIAYCTKLRNLECTDNNIFFLPNSIGNLTNLHTLNLSRNTDTLTHLPQQIGLCVNLQELVLSENIRVQYLPVELFRLKKLHRLVLEGCDGLLGDEALDDFANEIEIQIYNTPTLKELAARALYRNQQSKILKHMQPHLKTYLRSGKVAVCSFCAGPIFEYEIERWRRIVNDGNILIGQERLCWRHWDTEQERIIEMFNVRAWTAPRSTAEDGGSALIEQRPFTLLARKSSLALNNFAAAAATRLSIDHYRAAPPSSLNSNPNAATVLSQSLPIMELEGHQSSTSISDQPNLSPTGSERSSFLSSLSSFRKSFQLSQQPSALSLNLRNTNRQLSVRNRAATSLDFSSDNQHDQHEQQSPSPHQTFFQLMLPVDSVNHHVLSHRYYAENNDFDDYDDNESMFEFVSLHQNDGGVGSGDDGGVGGILPALVNRQAVTIAQIKAMRQLHFRLLQQIQQQNQGGRNRSESYIAGDSGGLRPTQRVALFFGAQ</sequence>
<feature type="compositionally biased region" description="Polar residues" evidence="3">
    <location>
        <begin position="681"/>
        <end position="697"/>
    </location>
</feature>
<evidence type="ECO:0000313" key="4">
    <source>
        <dbReference type="EMBL" id="KAJ3136972.1"/>
    </source>
</evidence>
<proteinExistence type="predicted"/>
<evidence type="ECO:0000256" key="2">
    <source>
        <dbReference type="ARBA" id="ARBA00022737"/>
    </source>
</evidence>
<dbReference type="AlphaFoldDB" id="A0AAD5T9B2"/>
<organism evidence="4 5">
    <name type="scientific">Physocladia obscura</name>
    <dbReference type="NCBI Taxonomy" id="109957"/>
    <lineage>
        <taxon>Eukaryota</taxon>
        <taxon>Fungi</taxon>
        <taxon>Fungi incertae sedis</taxon>
        <taxon>Chytridiomycota</taxon>
        <taxon>Chytridiomycota incertae sedis</taxon>
        <taxon>Chytridiomycetes</taxon>
        <taxon>Chytridiales</taxon>
        <taxon>Chytriomycetaceae</taxon>
        <taxon>Physocladia</taxon>
    </lineage>
</organism>